<accession>X1KX69</accession>
<dbReference type="Gene3D" id="3.90.226.30">
    <property type="match status" value="1"/>
</dbReference>
<dbReference type="InterPro" id="IPR043166">
    <property type="entry name" value="LarA-like_C"/>
</dbReference>
<dbReference type="AlphaFoldDB" id="X1KX69"/>
<dbReference type="EMBL" id="BARV01006353">
    <property type="protein sequence ID" value="GAI11677.1"/>
    <property type="molecule type" value="Genomic_DNA"/>
</dbReference>
<feature type="non-terminal residue" evidence="2">
    <location>
        <position position="116"/>
    </location>
</feature>
<dbReference type="PANTHER" id="PTHR33171:SF17">
    <property type="entry name" value="LARA-LIKE N-TERMINAL DOMAIN-CONTAINING PROTEIN"/>
    <property type="match status" value="1"/>
</dbReference>
<protein>
    <recommendedName>
        <fullName evidence="1">LarA-like N-terminal domain-containing protein</fullName>
    </recommendedName>
</protein>
<feature type="domain" description="LarA-like N-terminal" evidence="1">
    <location>
        <begin position="11"/>
        <end position="116"/>
    </location>
</feature>
<dbReference type="GO" id="GO:0050043">
    <property type="term" value="F:lactate racemase activity"/>
    <property type="evidence" value="ECO:0007669"/>
    <property type="project" value="InterPro"/>
</dbReference>
<evidence type="ECO:0000259" key="1">
    <source>
        <dbReference type="Pfam" id="PF09861"/>
    </source>
</evidence>
<dbReference type="InterPro" id="IPR018657">
    <property type="entry name" value="LarA-like_N"/>
</dbReference>
<organism evidence="2">
    <name type="scientific">marine sediment metagenome</name>
    <dbReference type="NCBI Taxonomy" id="412755"/>
    <lineage>
        <taxon>unclassified sequences</taxon>
        <taxon>metagenomes</taxon>
        <taxon>ecological metagenomes</taxon>
    </lineage>
</organism>
<dbReference type="Gene3D" id="3.40.50.11440">
    <property type="match status" value="1"/>
</dbReference>
<sequence>MAMSDILQLRYGKSILKGLSPPEPYDVIEARMPERDGDPVGLLGSALDHPVSSPGFEALFSPGDSVGIIVPDVTRYSGVEQILPELLNRLGNCGIKESQIEVLFALGIHRSQTREE</sequence>
<gene>
    <name evidence="2" type="ORF">S06H3_13012</name>
</gene>
<dbReference type="InterPro" id="IPR048068">
    <property type="entry name" value="LarA-like"/>
</dbReference>
<dbReference type="PANTHER" id="PTHR33171">
    <property type="entry name" value="LAR_N DOMAIN-CONTAINING PROTEIN"/>
    <property type="match status" value="1"/>
</dbReference>
<dbReference type="Pfam" id="PF09861">
    <property type="entry name" value="Lar_N"/>
    <property type="match status" value="1"/>
</dbReference>
<comment type="caution">
    <text evidence="2">The sequence shown here is derived from an EMBL/GenBank/DDBJ whole genome shotgun (WGS) entry which is preliminary data.</text>
</comment>
<proteinExistence type="predicted"/>
<evidence type="ECO:0000313" key="2">
    <source>
        <dbReference type="EMBL" id="GAI11677.1"/>
    </source>
</evidence>
<name>X1KX69_9ZZZZ</name>
<reference evidence="2" key="1">
    <citation type="journal article" date="2014" name="Front. Microbiol.">
        <title>High frequency of phylogenetically diverse reductive dehalogenase-homologous genes in deep subseafloor sedimentary metagenomes.</title>
        <authorList>
            <person name="Kawai M."/>
            <person name="Futagami T."/>
            <person name="Toyoda A."/>
            <person name="Takaki Y."/>
            <person name="Nishi S."/>
            <person name="Hori S."/>
            <person name="Arai W."/>
            <person name="Tsubouchi T."/>
            <person name="Morono Y."/>
            <person name="Uchiyama I."/>
            <person name="Ito T."/>
            <person name="Fujiyama A."/>
            <person name="Inagaki F."/>
            <person name="Takami H."/>
        </authorList>
    </citation>
    <scope>NUCLEOTIDE SEQUENCE</scope>
    <source>
        <strain evidence="2">Expedition CK06-06</strain>
    </source>
</reference>